<evidence type="ECO:0000313" key="2">
    <source>
        <dbReference type="EMBL" id="MEJ8473148.1"/>
    </source>
</evidence>
<sequence length="237" mass="26152">MSAFFEELDHRPTPIGALSLRRRRDMLSGDDYYEIILGDAYLMSSRFVVAEEDLSRLGLDAVTGEDLQVAVGGLGLGYTARAALQDKRVGSLLVIDALDPVIEWHEQGLLPVGQELTADGRCRFQHGDFFDLAASSSGFDNQEQGKKFDAILVDIDHSPTNVLDSKNLEFYTTDGLRSLAQHLRPGGVFALWSNDPPEARFEAVLNDVFSKTESHVIPFTSPLNDVEETNTVYTATL</sequence>
<dbReference type="Proteomes" id="UP001385499">
    <property type="component" value="Unassembled WGS sequence"/>
</dbReference>
<dbReference type="SUPFAM" id="SSF53335">
    <property type="entry name" value="S-adenosyl-L-methionine-dependent methyltransferases"/>
    <property type="match status" value="1"/>
</dbReference>
<dbReference type="PANTHER" id="PTHR43317">
    <property type="entry name" value="THERMOSPERMINE SYNTHASE ACAULIS5"/>
    <property type="match status" value="1"/>
</dbReference>
<reference evidence="2 3" key="1">
    <citation type="submission" date="2024-02" db="EMBL/GenBank/DDBJ databases">
        <title>Roseibium algae sp. nov., isolated from marine alga (Grateloupia sp.), showing potential in myo-inositol conversion.</title>
        <authorList>
            <person name="Wang Y."/>
        </authorList>
    </citation>
    <scope>NUCLEOTIDE SEQUENCE [LARGE SCALE GENOMIC DNA]</scope>
    <source>
        <strain evidence="2 3">H3510</strain>
    </source>
</reference>
<evidence type="ECO:0000256" key="1">
    <source>
        <dbReference type="ARBA" id="ARBA00023115"/>
    </source>
</evidence>
<keyword evidence="1" id="KW-0620">Polyamine biosynthesis</keyword>
<protein>
    <submittedName>
        <fullName evidence="2">Spermidine synthase</fullName>
    </submittedName>
</protein>
<evidence type="ECO:0000313" key="3">
    <source>
        <dbReference type="Proteomes" id="UP001385499"/>
    </source>
</evidence>
<dbReference type="Gene3D" id="3.40.50.150">
    <property type="entry name" value="Vaccinia Virus protein VP39"/>
    <property type="match status" value="1"/>
</dbReference>
<dbReference type="EMBL" id="JBAKIA010000001">
    <property type="protein sequence ID" value="MEJ8473148.1"/>
    <property type="molecule type" value="Genomic_DNA"/>
</dbReference>
<comment type="caution">
    <text evidence="2">The sequence shown here is derived from an EMBL/GenBank/DDBJ whole genome shotgun (WGS) entry which is preliminary data.</text>
</comment>
<dbReference type="PANTHER" id="PTHR43317:SF3">
    <property type="entry name" value="BLR2883 PROTEIN"/>
    <property type="match status" value="1"/>
</dbReference>
<proteinExistence type="predicted"/>
<dbReference type="RefSeq" id="WP_340272663.1">
    <property type="nucleotide sequence ID" value="NZ_JBAKIA010000001.1"/>
</dbReference>
<gene>
    <name evidence="2" type="ORF">V6575_03535</name>
</gene>
<dbReference type="InterPro" id="IPR029063">
    <property type="entry name" value="SAM-dependent_MTases_sf"/>
</dbReference>
<keyword evidence="3" id="KW-1185">Reference proteome</keyword>
<name>A0ABU8TG66_9HYPH</name>
<accession>A0ABU8TG66</accession>
<organism evidence="2 3">
    <name type="scientific">Roseibium algae</name>
    <dbReference type="NCBI Taxonomy" id="3123038"/>
    <lineage>
        <taxon>Bacteria</taxon>
        <taxon>Pseudomonadati</taxon>
        <taxon>Pseudomonadota</taxon>
        <taxon>Alphaproteobacteria</taxon>
        <taxon>Hyphomicrobiales</taxon>
        <taxon>Stappiaceae</taxon>
        <taxon>Roseibium</taxon>
    </lineage>
</organism>